<dbReference type="SUPFAM" id="SSF53850">
    <property type="entry name" value="Periplasmic binding protein-like II"/>
    <property type="match status" value="1"/>
</dbReference>
<organism evidence="2 3">
    <name type="scientific">Haliangium ochraceum (strain DSM 14365 / JCM 11303 / SMP-2)</name>
    <dbReference type="NCBI Taxonomy" id="502025"/>
    <lineage>
        <taxon>Bacteria</taxon>
        <taxon>Pseudomonadati</taxon>
        <taxon>Myxococcota</taxon>
        <taxon>Polyangia</taxon>
        <taxon>Haliangiales</taxon>
        <taxon>Kofleriaceae</taxon>
        <taxon>Haliangium</taxon>
    </lineage>
</organism>
<name>D0LNS1_HALO1</name>
<dbReference type="InterPro" id="IPR006059">
    <property type="entry name" value="SBP"/>
</dbReference>
<dbReference type="RefSeq" id="WP_012829574.1">
    <property type="nucleotide sequence ID" value="NC_013440.1"/>
</dbReference>
<dbReference type="KEGG" id="hoh:Hoch_4483"/>
<keyword evidence="3" id="KW-1185">Reference proteome</keyword>
<dbReference type="PANTHER" id="PTHR30006">
    <property type="entry name" value="THIAMINE-BINDING PERIPLASMIC PROTEIN-RELATED"/>
    <property type="match status" value="1"/>
</dbReference>
<dbReference type="GO" id="GO:0015888">
    <property type="term" value="P:thiamine transport"/>
    <property type="evidence" value="ECO:0007669"/>
    <property type="project" value="TreeGrafter"/>
</dbReference>
<evidence type="ECO:0000313" key="3">
    <source>
        <dbReference type="Proteomes" id="UP000001880"/>
    </source>
</evidence>
<dbReference type="GO" id="GO:0030975">
    <property type="term" value="F:thiamine binding"/>
    <property type="evidence" value="ECO:0007669"/>
    <property type="project" value="TreeGrafter"/>
</dbReference>
<protein>
    <submittedName>
        <fullName evidence="2">Spermidine/putrescine-binding periplasmic protein-like protein</fullName>
    </submittedName>
</protein>
<dbReference type="EMBL" id="CP001804">
    <property type="protein sequence ID" value="ACY16976.1"/>
    <property type="molecule type" value="Genomic_DNA"/>
</dbReference>
<proteinExistence type="predicted"/>
<dbReference type="Gene3D" id="3.40.190.10">
    <property type="entry name" value="Periplasmic binding protein-like II"/>
    <property type="match status" value="2"/>
</dbReference>
<dbReference type="GO" id="GO:0030976">
    <property type="term" value="F:thiamine pyrophosphate binding"/>
    <property type="evidence" value="ECO:0007669"/>
    <property type="project" value="TreeGrafter"/>
</dbReference>
<sequence length="341" mass="37034">MSAPRRHLRVLSWGGRWGDALRAAVDVPFERATGVEVVQVPHVGLRLPPQLSVVGGRAGPPPVDVVWCNTIAAREAEARGLCEPLELATLTDPGQLYDIATRGVRDGEIGFVRMYMVHYALGCLRDAPGSLRGPRVERWRDLLAPALAGKIATYPGGNGIFAIAQAAGGGDPSTIPEDMDACWEFLARLGPRIAVQDYSIGMERLLRSRRVTVCFRALPNILGFQQQGIPMALCVPQEGTSSTTDAMWLPRGLSEEARVYASAYLAFALSAPVQERWCALLGAAPVHRAARLPGVLAERPELAATPDDSSARLDIDEDVLLAHHERWAAHFTELSRLRRSA</sequence>
<evidence type="ECO:0000313" key="2">
    <source>
        <dbReference type="EMBL" id="ACY16976.1"/>
    </source>
</evidence>
<dbReference type="eggNOG" id="COG0687">
    <property type="taxonomic scope" value="Bacteria"/>
</dbReference>
<evidence type="ECO:0000256" key="1">
    <source>
        <dbReference type="ARBA" id="ARBA00022729"/>
    </source>
</evidence>
<dbReference type="Proteomes" id="UP000001880">
    <property type="component" value="Chromosome"/>
</dbReference>
<dbReference type="HOGENOM" id="CLU_026974_4_1_7"/>
<accession>D0LNS1</accession>
<reference evidence="2 3" key="1">
    <citation type="journal article" date="2010" name="Stand. Genomic Sci.">
        <title>Complete genome sequence of Haliangium ochraceum type strain (SMP-2).</title>
        <authorList>
            <consortium name="US DOE Joint Genome Institute (JGI-PGF)"/>
            <person name="Ivanova N."/>
            <person name="Daum C."/>
            <person name="Lang E."/>
            <person name="Abt B."/>
            <person name="Kopitz M."/>
            <person name="Saunders E."/>
            <person name="Lapidus A."/>
            <person name="Lucas S."/>
            <person name="Glavina Del Rio T."/>
            <person name="Nolan M."/>
            <person name="Tice H."/>
            <person name="Copeland A."/>
            <person name="Cheng J.F."/>
            <person name="Chen F."/>
            <person name="Bruce D."/>
            <person name="Goodwin L."/>
            <person name="Pitluck S."/>
            <person name="Mavromatis K."/>
            <person name="Pati A."/>
            <person name="Mikhailova N."/>
            <person name="Chen A."/>
            <person name="Palaniappan K."/>
            <person name="Land M."/>
            <person name="Hauser L."/>
            <person name="Chang Y.J."/>
            <person name="Jeffries C.D."/>
            <person name="Detter J.C."/>
            <person name="Brettin T."/>
            <person name="Rohde M."/>
            <person name="Goker M."/>
            <person name="Bristow J."/>
            <person name="Markowitz V."/>
            <person name="Eisen J.A."/>
            <person name="Hugenholtz P."/>
            <person name="Kyrpides N.C."/>
            <person name="Klenk H.P."/>
        </authorList>
    </citation>
    <scope>NUCLEOTIDE SEQUENCE [LARGE SCALE GENOMIC DNA]</scope>
    <source>
        <strain evidence="3">DSM 14365 / CIP 107738 / JCM 11303 / AJ 13395 / SMP-2</strain>
    </source>
</reference>
<gene>
    <name evidence="2" type="ordered locus">Hoch_4483</name>
</gene>
<dbReference type="STRING" id="502025.Hoch_4483"/>
<dbReference type="PANTHER" id="PTHR30006:SF2">
    <property type="entry name" value="ABC TRANSPORTER SUBSTRATE-BINDING PROTEIN"/>
    <property type="match status" value="1"/>
</dbReference>
<keyword evidence="1" id="KW-0732">Signal</keyword>
<dbReference type="Pfam" id="PF13416">
    <property type="entry name" value="SBP_bac_8"/>
    <property type="match status" value="1"/>
</dbReference>
<dbReference type="AlphaFoldDB" id="D0LNS1"/>
<dbReference type="GO" id="GO:0030288">
    <property type="term" value="C:outer membrane-bounded periplasmic space"/>
    <property type="evidence" value="ECO:0007669"/>
    <property type="project" value="TreeGrafter"/>
</dbReference>